<dbReference type="PROSITE" id="PS51257">
    <property type="entry name" value="PROKAR_LIPOPROTEIN"/>
    <property type="match status" value="1"/>
</dbReference>
<gene>
    <name evidence="1" type="ORF">C8N30_3036</name>
</gene>
<dbReference type="AlphaFoldDB" id="A0A420DI95"/>
<name>A0A420DI95_9RHOB</name>
<sequence>MNVMIRGIGISTALTLLASCGTPEFRAEQNICTSEFLTKIPPRLEQELYNRSESRQVPTGRLTCTTVGNTTDCVQQMRTEFYTVPAVVTVDRNKRRRDAQINQCIQRSCLEKFGNLACKA</sequence>
<dbReference type="Proteomes" id="UP000284407">
    <property type="component" value="Unassembled WGS sequence"/>
</dbReference>
<comment type="caution">
    <text evidence="1">The sequence shown here is derived from an EMBL/GenBank/DDBJ whole genome shotgun (WGS) entry which is preliminary data.</text>
</comment>
<evidence type="ECO:0000313" key="2">
    <source>
        <dbReference type="Proteomes" id="UP000284407"/>
    </source>
</evidence>
<dbReference type="EMBL" id="RAQK01000002">
    <property type="protein sequence ID" value="RKE93934.1"/>
    <property type="molecule type" value="Genomic_DNA"/>
</dbReference>
<organism evidence="1 2">
    <name type="scientific">Sulfitobacter guttiformis</name>
    <dbReference type="NCBI Taxonomy" id="74349"/>
    <lineage>
        <taxon>Bacteria</taxon>
        <taxon>Pseudomonadati</taxon>
        <taxon>Pseudomonadota</taxon>
        <taxon>Alphaproteobacteria</taxon>
        <taxon>Rhodobacterales</taxon>
        <taxon>Roseobacteraceae</taxon>
        <taxon>Sulfitobacter</taxon>
    </lineage>
</organism>
<evidence type="ECO:0000313" key="1">
    <source>
        <dbReference type="EMBL" id="RKE93934.1"/>
    </source>
</evidence>
<protein>
    <recommendedName>
        <fullName evidence="3">Lipoprotein</fullName>
    </recommendedName>
</protein>
<evidence type="ECO:0008006" key="3">
    <source>
        <dbReference type="Google" id="ProtNLM"/>
    </source>
</evidence>
<reference evidence="1 2" key="1">
    <citation type="submission" date="2018-09" db="EMBL/GenBank/DDBJ databases">
        <title>Genomic Encyclopedia of Archaeal and Bacterial Type Strains, Phase II (KMG-II): from individual species to whole genera.</title>
        <authorList>
            <person name="Goeker M."/>
        </authorList>
    </citation>
    <scope>NUCLEOTIDE SEQUENCE [LARGE SCALE GENOMIC DNA]</scope>
    <source>
        <strain evidence="1 2">DSM 11458</strain>
    </source>
</reference>
<proteinExistence type="predicted"/>
<accession>A0A420DI95</accession>
<keyword evidence="2" id="KW-1185">Reference proteome</keyword>